<comment type="function">
    <text evidence="8">Catalyzes the cleavage of thioester bonds from S-palmitoyl-CoA or S-palmitoyl-N-acetylcysteamine (unbranched structures) but does not have activity against palmitoylcysteine or palmitoylated proteins, branched structures or bulky head groups. Conversely, hydrolyzes both long and short chain fatty acyl-CoA substrate.</text>
</comment>
<protein>
    <recommendedName>
        <fullName evidence="6">palmitoyl-CoA hydrolase</fullName>
        <ecNumber evidence="6">3.1.2.2</ecNumber>
    </recommendedName>
</protein>
<comment type="caution">
    <text evidence="9">The sequence shown here is derived from an EMBL/GenBank/DDBJ whole genome shotgun (WGS) entry which is preliminary data.</text>
</comment>
<comment type="subcellular location">
    <subcellularLocation>
        <location evidence="1">Lysosome</location>
    </subcellularLocation>
</comment>
<dbReference type="InterPro" id="IPR029058">
    <property type="entry name" value="AB_hydrolase_fold"/>
</dbReference>
<dbReference type="Pfam" id="PF02089">
    <property type="entry name" value="Palm_thioest"/>
    <property type="match status" value="1"/>
</dbReference>
<proteinExistence type="predicted"/>
<dbReference type="EMBL" id="CAXDID020000107">
    <property type="protein sequence ID" value="CAL6028311.1"/>
    <property type="molecule type" value="Genomic_DNA"/>
</dbReference>
<evidence type="ECO:0000313" key="9">
    <source>
        <dbReference type="EMBL" id="CAI9953545.1"/>
    </source>
</evidence>
<dbReference type="Proteomes" id="UP001642409">
    <property type="component" value="Unassembled WGS sequence"/>
</dbReference>
<dbReference type="EMBL" id="CATOUU010000840">
    <property type="protein sequence ID" value="CAI9953545.1"/>
    <property type="molecule type" value="Genomic_DNA"/>
</dbReference>
<name>A0AA86UD77_9EUKA</name>
<sequence>MIVLNYIIAVQPPIVLMHGFMTDKSDLNDLSAYLSEMIPDLYVLNCEVGNGYNDSIFMNIYSSVAELTKCIVNDPHLKSGFIALGYSQGGYLMRGYLQTKTPDMPRVLRFISLSAPLAGYFCGVSNLCWNYPVFPDFINNLIGDLEYTDFVQNLLTGASYWNDPYKHNAYLAYKTHLCYLNNEVEFNSNYKSNFLEPDLYVLFGSPNDNIIVPWQSAWFGFFNSDDKTVQKMEEREVYIQDTFGLKTVNEEGKVVRIDSGLGHFKYVHNEEFIKEQLAPWVKMNV</sequence>
<dbReference type="SUPFAM" id="SSF53474">
    <property type="entry name" value="alpha/beta-Hydrolases"/>
    <property type="match status" value="1"/>
</dbReference>
<keyword evidence="4" id="KW-0325">Glycoprotein</keyword>
<evidence type="ECO:0000256" key="1">
    <source>
        <dbReference type="ARBA" id="ARBA00004371"/>
    </source>
</evidence>
<evidence type="ECO:0000256" key="2">
    <source>
        <dbReference type="ARBA" id="ARBA00022729"/>
    </source>
</evidence>
<keyword evidence="11" id="KW-1185">Reference proteome</keyword>
<dbReference type="PANTHER" id="PTHR11247">
    <property type="entry name" value="PALMITOYL-PROTEIN THIOESTERASE/DOLICHYLDIPHOSPHATASE 1"/>
    <property type="match status" value="1"/>
</dbReference>
<reference evidence="9" key="1">
    <citation type="submission" date="2023-06" db="EMBL/GenBank/DDBJ databases">
        <authorList>
            <person name="Kurt Z."/>
        </authorList>
    </citation>
    <scope>NUCLEOTIDE SEQUENCE</scope>
</reference>
<dbReference type="GO" id="GO:0016790">
    <property type="term" value="F:thiolester hydrolase activity"/>
    <property type="evidence" value="ECO:0007669"/>
    <property type="project" value="TreeGrafter"/>
</dbReference>
<evidence type="ECO:0000313" key="10">
    <source>
        <dbReference type="EMBL" id="CAL6028311.1"/>
    </source>
</evidence>
<dbReference type="AlphaFoldDB" id="A0AA86UD77"/>
<gene>
    <name evidence="10" type="ORF">HINF_LOCUS31743</name>
    <name evidence="9" type="ORF">HINF_LOCUS41190</name>
</gene>
<dbReference type="GO" id="GO:0005764">
    <property type="term" value="C:lysosome"/>
    <property type="evidence" value="ECO:0007669"/>
    <property type="project" value="UniProtKB-SubCell"/>
</dbReference>
<keyword evidence="5" id="KW-0458">Lysosome</keyword>
<dbReference type="EC" id="3.1.2.2" evidence="6"/>
<evidence type="ECO:0000256" key="8">
    <source>
        <dbReference type="ARBA" id="ARBA00093353"/>
    </source>
</evidence>
<accession>A0AA86UD77</accession>
<comment type="catalytic activity">
    <reaction evidence="7">
        <text>S-hexadecanoyl-N-acetylcysteamine + H2O = N-acetylcysteamine + hexadecanoate + H(+)</text>
        <dbReference type="Rhea" id="RHEA:84099"/>
        <dbReference type="ChEBI" id="CHEBI:7896"/>
        <dbReference type="ChEBI" id="CHEBI:15377"/>
        <dbReference type="ChEBI" id="CHEBI:15378"/>
        <dbReference type="ChEBI" id="CHEBI:74410"/>
        <dbReference type="ChEBI" id="CHEBI:233601"/>
    </reaction>
</comment>
<organism evidence="9">
    <name type="scientific">Hexamita inflata</name>
    <dbReference type="NCBI Taxonomy" id="28002"/>
    <lineage>
        <taxon>Eukaryota</taxon>
        <taxon>Metamonada</taxon>
        <taxon>Diplomonadida</taxon>
        <taxon>Hexamitidae</taxon>
        <taxon>Hexamitinae</taxon>
        <taxon>Hexamita</taxon>
    </lineage>
</organism>
<evidence type="ECO:0000256" key="5">
    <source>
        <dbReference type="ARBA" id="ARBA00023228"/>
    </source>
</evidence>
<dbReference type="PANTHER" id="PTHR11247:SF27">
    <property type="entry name" value="LYSOSOMAL THIOESTERASE PPT2"/>
    <property type="match status" value="1"/>
</dbReference>
<evidence type="ECO:0000256" key="4">
    <source>
        <dbReference type="ARBA" id="ARBA00023180"/>
    </source>
</evidence>
<keyword evidence="2" id="KW-0732">Signal</keyword>
<reference evidence="10 11" key="2">
    <citation type="submission" date="2024-07" db="EMBL/GenBank/DDBJ databases">
        <authorList>
            <person name="Akdeniz Z."/>
        </authorList>
    </citation>
    <scope>NUCLEOTIDE SEQUENCE [LARGE SCALE GENOMIC DNA]</scope>
</reference>
<keyword evidence="3" id="KW-0378">Hydrolase</keyword>
<evidence type="ECO:0000256" key="3">
    <source>
        <dbReference type="ARBA" id="ARBA00022801"/>
    </source>
</evidence>
<dbReference type="Gene3D" id="3.40.50.1820">
    <property type="entry name" value="alpha/beta hydrolase"/>
    <property type="match status" value="1"/>
</dbReference>
<evidence type="ECO:0000256" key="6">
    <source>
        <dbReference type="ARBA" id="ARBA00038848"/>
    </source>
</evidence>
<evidence type="ECO:0000313" key="11">
    <source>
        <dbReference type="Proteomes" id="UP001642409"/>
    </source>
</evidence>
<evidence type="ECO:0000256" key="7">
    <source>
        <dbReference type="ARBA" id="ARBA00093223"/>
    </source>
</evidence>